<keyword evidence="5" id="KW-1185">Reference proteome</keyword>
<dbReference type="Pfam" id="PF00293">
    <property type="entry name" value="NUDIX"/>
    <property type="match status" value="1"/>
</dbReference>
<dbReference type="GO" id="GO:0008486">
    <property type="term" value="F:diphosphoinositol-polyphosphate diphosphatase activity"/>
    <property type="evidence" value="ECO:0007669"/>
    <property type="project" value="TreeGrafter"/>
</dbReference>
<evidence type="ECO:0000256" key="1">
    <source>
        <dbReference type="ARBA" id="ARBA00022723"/>
    </source>
</evidence>
<dbReference type="GO" id="GO:0034432">
    <property type="term" value="F:bis(5'-adenosyl)-pentaphosphatase activity"/>
    <property type="evidence" value="ECO:0007669"/>
    <property type="project" value="TreeGrafter"/>
</dbReference>
<name>A0A6A4V5X6_AMPAM</name>
<dbReference type="GO" id="GO:0071543">
    <property type="term" value="P:diphosphoinositol polyphosphate metabolic process"/>
    <property type="evidence" value="ECO:0007669"/>
    <property type="project" value="TreeGrafter"/>
</dbReference>
<dbReference type="GO" id="GO:0000298">
    <property type="term" value="F:endopolyphosphatase activity"/>
    <property type="evidence" value="ECO:0007669"/>
    <property type="project" value="TreeGrafter"/>
</dbReference>
<dbReference type="PANTHER" id="PTHR12629:SF0">
    <property type="entry name" value="DIPHOSPHOINOSITOL-POLYPHOSPHATE DIPHOSPHATASE"/>
    <property type="match status" value="1"/>
</dbReference>
<keyword evidence="2 4" id="KW-0378">Hydrolase</keyword>
<evidence type="ECO:0000259" key="3">
    <source>
        <dbReference type="PROSITE" id="PS51462"/>
    </source>
</evidence>
<protein>
    <submittedName>
        <fullName evidence="4">Diphosphoinositol polyphosphate phosphohydrolase 1</fullName>
    </submittedName>
</protein>
<keyword evidence="1" id="KW-0479">Metal-binding</keyword>
<evidence type="ECO:0000313" key="4">
    <source>
        <dbReference type="EMBL" id="KAF0291637.1"/>
    </source>
</evidence>
<evidence type="ECO:0000313" key="5">
    <source>
        <dbReference type="Proteomes" id="UP000440578"/>
    </source>
</evidence>
<proteinExistence type="predicted"/>
<dbReference type="EMBL" id="VIIS01001863">
    <property type="protein sequence ID" value="KAF0291637.1"/>
    <property type="molecule type" value="Genomic_DNA"/>
</dbReference>
<dbReference type="GO" id="GO:1901911">
    <property type="term" value="P:adenosine 5'-(hexahydrogen pentaphosphate) catabolic process"/>
    <property type="evidence" value="ECO:0007669"/>
    <property type="project" value="TreeGrafter"/>
</dbReference>
<dbReference type="GO" id="GO:0005634">
    <property type="term" value="C:nucleus"/>
    <property type="evidence" value="ECO:0007669"/>
    <property type="project" value="TreeGrafter"/>
</dbReference>
<dbReference type="Gene3D" id="3.90.79.10">
    <property type="entry name" value="Nucleoside Triphosphate Pyrophosphohydrolase"/>
    <property type="match status" value="1"/>
</dbReference>
<dbReference type="AlphaFoldDB" id="A0A6A4V5X6"/>
<feature type="domain" description="Nudix hydrolase" evidence="3">
    <location>
        <begin position="10"/>
        <end position="156"/>
    </location>
</feature>
<sequence length="165" mass="18968">MKRYIGCCLEKNIQAGVCVKDEMEREVLLVSSSKEPDKWVVPGGGIEPNEQAHLAALREVREEGRRRGPPGQVPRGLRDTVTVRVCYSSVDIFPYFAQQNTERKHRTAVYILLVTAELPEWEDSVNIGRRRKWFDLEDAVRELNENKPVQSGYLRLLLKSKEKDS</sequence>
<dbReference type="GO" id="GO:1901909">
    <property type="term" value="P:diadenosine hexaphosphate catabolic process"/>
    <property type="evidence" value="ECO:0007669"/>
    <property type="project" value="TreeGrafter"/>
</dbReference>
<gene>
    <name evidence="4" type="primary">NUDT3</name>
    <name evidence="4" type="ORF">FJT64_010281</name>
</gene>
<dbReference type="Proteomes" id="UP000440578">
    <property type="component" value="Unassembled WGS sequence"/>
</dbReference>
<dbReference type="SUPFAM" id="SSF55811">
    <property type="entry name" value="Nudix"/>
    <property type="match status" value="1"/>
</dbReference>
<accession>A0A6A4V5X6</accession>
<dbReference type="InterPro" id="IPR015797">
    <property type="entry name" value="NUDIX_hydrolase-like_dom_sf"/>
</dbReference>
<reference evidence="4 5" key="1">
    <citation type="submission" date="2019-07" db="EMBL/GenBank/DDBJ databases">
        <title>Draft genome assembly of a fouling barnacle, Amphibalanus amphitrite (Darwin, 1854): The first reference genome for Thecostraca.</title>
        <authorList>
            <person name="Kim W."/>
        </authorList>
    </citation>
    <scope>NUCLEOTIDE SEQUENCE [LARGE SCALE GENOMIC DNA]</scope>
    <source>
        <strain evidence="4">SNU_AA5</strain>
        <tissue evidence="4">Soma without cirri and trophi</tissue>
    </source>
</reference>
<organism evidence="4 5">
    <name type="scientific">Amphibalanus amphitrite</name>
    <name type="common">Striped barnacle</name>
    <name type="synonym">Balanus amphitrite</name>
    <dbReference type="NCBI Taxonomy" id="1232801"/>
    <lineage>
        <taxon>Eukaryota</taxon>
        <taxon>Metazoa</taxon>
        <taxon>Ecdysozoa</taxon>
        <taxon>Arthropoda</taxon>
        <taxon>Crustacea</taxon>
        <taxon>Multicrustacea</taxon>
        <taxon>Cirripedia</taxon>
        <taxon>Thoracica</taxon>
        <taxon>Thoracicalcarea</taxon>
        <taxon>Balanomorpha</taxon>
        <taxon>Balanoidea</taxon>
        <taxon>Balanidae</taxon>
        <taxon>Amphibalaninae</taxon>
        <taxon>Amphibalanus</taxon>
    </lineage>
</organism>
<dbReference type="GO" id="GO:1901907">
    <property type="term" value="P:diadenosine pentaphosphate catabolic process"/>
    <property type="evidence" value="ECO:0007669"/>
    <property type="project" value="TreeGrafter"/>
</dbReference>
<evidence type="ECO:0000256" key="2">
    <source>
        <dbReference type="ARBA" id="ARBA00022801"/>
    </source>
</evidence>
<dbReference type="GO" id="GO:0034431">
    <property type="term" value="F:bis(5'-adenosyl)-hexaphosphatase activity"/>
    <property type="evidence" value="ECO:0007669"/>
    <property type="project" value="TreeGrafter"/>
</dbReference>
<dbReference type="GO" id="GO:0046872">
    <property type="term" value="F:metal ion binding"/>
    <property type="evidence" value="ECO:0007669"/>
    <property type="project" value="UniProtKB-KW"/>
</dbReference>
<dbReference type="PANTHER" id="PTHR12629">
    <property type="entry name" value="DIPHOSPHOINOSITOL POLYPHOSPHATE PHOSPHOHYDROLASE"/>
    <property type="match status" value="1"/>
</dbReference>
<dbReference type="PROSITE" id="PS51462">
    <property type="entry name" value="NUDIX"/>
    <property type="match status" value="1"/>
</dbReference>
<dbReference type="OrthoDB" id="2011998at2759"/>
<dbReference type="GO" id="GO:0005737">
    <property type="term" value="C:cytoplasm"/>
    <property type="evidence" value="ECO:0007669"/>
    <property type="project" value="TreeGrafter"/>
</dbReference>
<dbReference type="InterPro" id="IPR000086">
    <property type="entry name" value="NUDIX_hydrolase_dom"/>
</dbReference>
<comment type="caution">
    <text evidence="4">The sequence shown here is derived from an EMBL/GenBank/DDBJ whole genome shotgun (WGS) entry which is preliminary data.</text>
</comment>